<dbReference type="EMBL" id="MDHJ01000001">
    <property type="protein sequence ID" value="OUE09111.1"/>
    <property type="molecule type" value="Genomic_DNA"/>
</dbReference>
<dbReference type="InterPro" id="IPR013130">
    <property type="entry name" value="Fe3_Rdtase_TM_dom"/>
</dbReference>
<dbReference type="SUPFAM" id="SSF52343">
    <property type="entry name" value="Ferredoxin reductase-like, C-terminal NADP-linked domain"/>
    <property type="match status" value="1"/>
</dbReference>
<dbReference type="SUPFAM" id="SSF63380">
    <property type="entry name" value="Riboflavin synthase domain-like"/>
    <property type="match status" value="1"/>
</dbReference>
<keyword evidence="4 13" id="KW-0812">Transmembrane</keyword>
<evidence type="ECO:0000256" key="12">
    <source>
        <dbReference type="ARBA" id="ARBA00023136"/>
    </source>
</evidence>
<dbReference type="Gene3D" id="3.40.50.80">
    <property type="entry name" value="Nucleotide-binding domain of ferredoxin-NADP reductase (FNR) module"/>
    <property type="match status" value="1"/>
</dbReference>
<evidence type="ECO:0000313" key="15">
    <source>
        <dbReference type="EMBL" id="OUE09111.1"/>
    </source>
</evidence>
<dbReference type="Pfam" id="PF01794">
    <property type="entry name" value="Ferric_reduct"/>
    <property type="match status" value="1"/>
</dbReference>
<feature type="transmembrane region" description="Helical" evidence="13">
    <location>
        <begin position="35"/>
        <end position="62"/>
    </location>
</feature>
<proteinExistence type="predicted"/>
<dbReference type="GO" id="GO:0050660">
    <property type="term" value="F:flavin adenine dinucleotide binding"/>
    <property type="evidence" value="ECO:0007669"/>
    <property type="project" value="TreeGrafter"/>
</dbReference>
<keyword evidence="6" id="KW-0479">Metal-binding</keyword>
<dbReference type="GO" id="GO:0016491">
    <property type="term" value="F:oxidoreductase activity"/>
    <property type="evidence" value="ECO:0007669"/>
    <property type="project" value="UniProtKB-KW"/>
</dbReference>
<sequence>MTRLLGAAAWASAVVAVLLWATSDAARITGDGRILIVLGIIEGLIGTDLILVMLVLAARVPLIDRLVGHDAAMALHGRLGKPALHLLLAHGALLVVGYSLDSGEGIGPMVVALWETTDVRLAILGLGALVAVVVSSVIAVRRVLPYEAWHGVHLLSYAAVVLAVPHQLQQGQVLAETSWQRAYWIALYLIALGCIAVFRFGTPVLLSLRHRVVVDRVEPLGDDVVSLHLRGRLLDRLPARGGQFLMWRFWGAGTWWHAHPLSLSAAPDGTGLRLTVRALGRGSGGLARLRPGTPVSFAGPYGVFTAASRTRPRIAVAAAGIGITPVRAFLEDVSAPAGSVSILLRARDARETHLWDEVIAWAAARGHRVLTSVGSRGSGPGAWLADEQAGQGHRIATVFPDLDGSDLYVCGPARWADLVEADARAAGLPRAQLHRERFSW</sequence>
<reference evidence="15 16" key="1">
    <citation type="submission" date="2016-08" db="EMBL/GenBank/DDBJ databases">
        <title>Genome sequence of Clavibacter michiganensis spp. strain CASJ009.</title>
        <authorList>
            <person name="Thapa S.P."/>
            <person name="Coaker G."/>
        </authorList>
    </citation>
    <scope>NUCLEOTIDE SEQUENCE [LARGE SCALE GENOMIC DNA]</scope>
    <source>
        <strain evidence="15">CASJ009</strain>
    </source>
</reference>
<evidence type="ECO:0000256" key="1">
    <source>
        <dbReference type="ARBA" id="ARBA00001974"/>
    </source>
</evidence>
<dbReference type="PROSITE" id="PS51384">
    <property type="entry name" value="FAD_FR"/>
    <property type="match status" value="1"/>
</dbReference>
<feature type="transmembrane region" description="Helical" evidence="13">
    <location>
        <begin position="181"/>
        <end position="201"/>
    </location>
</feature>
<evidence type="ECO:0000256" key="3">
    <source>
        <dbReference type="ARBA" id="ARBA00022630"/>
    </source>
</evidence>
<evidence type="ECO:0000256" key="5">
    <source>
        <dbReference type="ARBA" id="ARBA00022714"/>
    </source>
</evidence>
<organism evidence="15 16">
    <name type="scientific">Clavibacter michiganensis</name>
    <dbReference type="NCBI Taxonomy" id="28447"/>
    <lineage>
        <taxon>Bacteria</taxon>
        <taxon>Bacillati</taxon>
        <taxon>Actinomycetota</taxon>
        <taxon>Actinomycetes</taxon>
        <taxon>Micrococcales</taxon>
        <taxon>Microbacteriaceae</taxon>
        <taxon>Clavibacter</taxon>
    </lineage>
</organism>
<comment type="caution">
    <text evidence="15">The sequence shown here is derived from an EMBL/GenBank/DDBJ whole genome shotgun (WGS) entry which is preliminary data.</text>
</comment>
<evidence type="ECO:0000256" key="8">
    <source>
        <dbReference type="ARBA" id="ARBA00022989"/>
    </source>
</evidence>
<keyword evidence="10" id="KW-0408">Iron</keyword>
<dbReference type="GO" id="GO:0016020">
    <property type="term" value="C:membrane"/>
    <property type="evidence" value="ECO:0007669"/>
    <property type="project" value="UniProtKB-SubCell"/>
</dbReference>
<keyword evidence="12 13" id="KW-0472">Membrane</keyword>
<keyword evidence="3" id="KW-0285">Flavoprotein</keyword>
<evidence type="ECO:0000256" key="10">
    <source>
        <dbReference type="ARBA" id="ARBA00023004"/>
    </source>
</evidence>
<feature type="transmembrane region" description="Helical" evidence="13">
    <location>
        <begin position="120"/>
        <end position="140"/>
    </location>
</feature>
<comment type="cofactor">
    <cofactor evidence="1">
        <name>FAD</name>
        <dbReference type="ChEBI" id="CHEBI:57692"/>
    </cofactor>
</comment>
<feature type="domain" description="FAD-binding FR-type" evidence="14">
    <location>
        <begin position="207"/>
        <end position="307"/>
    </location>
</feature>
<dbReference type="InterPro" id="IPR017938">
    <property type="entry name" value="Riboflavin_synthase-like_b-brl"/>
</dbReference>
<gene>
    <name evidence="15" type="primary">hmp_2</name>
    <name evidence="15" type="ORF">CMsap09_09215</name>
</gene>
<dbReference type="Proteomes" id="UP000195106">
    <property type="component" value="Unassembled WGS sequence"/>
</dbReference>
<keyword evidence="9" id="KW-0560">Oxidoreductase</keyword>
<comment type="subcellular location">
    <subcellularLocation>
        <location evidence="2">Membrane</location>
        <topology evidence="2">Multi-pass membrane protein</topology>
    </subcellularLocation>
</comment>
<evidence type="ECO:0000256" key="13">
    <source>
        <dbReference type="SAM" id="Phobius"/>
    </source>
</evidence>
<dbReference type="AlphaFoldDB" id="A0A251XUB3"/>
<keyword evidence="8 13" id="KW-1133">Transmembrane helix</keyword>
<dbReference type="GO" id="GO:0046872">
    <property type="term" value="F:metal ion binding"/>
    <property type="evidence" value="ECO:0007669"/>
    <property type="project" value="UniProtKB-KW"/>
</dbReference>
<dbReference type="InterPro" id="IPR039261">
    <property type="entry name" value="FNR_nucleotide-bd"/>
</dbReference>
<keyword evidence="11" id="KW-0411">Iron-sulfur</keyword>
<dbReference type="Gene3D" id="2.40.30.10">
    <property type="entry name" value="Translation factors"/>
    <property type="match status" value="1"/>
</dbReference>
<dbReference type="GO" id="GO:0051537">
    <property type="term" value="F:2 iron, 2 sulfur cluster binding"/>
    <property type="evidence" value="ECO:0007669"/>
    <property type="project" value="UniProtKB-KW"/>
</dbReference>
<dbReference type="PANTHER" id="PTHR47354">
    <property type="entry name" value="NADH OXIDOREDUCTASE HCR"/>
    <property type="match status" value="1"/>
</dbReference>
<name>A0A251XUB3_9MICO</name>
<dbReference type="PANTHER" id="PTHR47354:SF8">
    <property type="entry name" value="1,2-PHENYLACETYL-COA EPOXIDASE, SUBUNIT E"/>
    <property type="match status" value="1"/>
</dbReference>
<accession>A0A251XUB3</accession>
<evidence type="ECO:0000256" key="4">
    <source>
        <dbReference type="ARBA" id="ARBA00022692"/>
    </source>
</evidence>
<dbReference type="InterPro" id="IPR017927">
    <property type="entry name" value="FAD-bd_FR_type"/>
</dbReference>
<evidence type="ECO:0000256" key="9">
    <source>
        <dbReference type="ARBA" id="ARBA00023002"/>
    </source>
</evidence>
<feature type="transmembrane region" description="Helical" evidence="13">
    <location>
        <begin position="83"/>
        <end position="100"/>
    </location>
</feature>
<evidence type="ECO:0000256" key="6">
    <source>
        <dbReference type="ARBA" id="ARBA00022723"/>
    </source>
</evidence>
<keyword evidence="5" id="KW-0001">2Fe-2S</keyword>
<evidence type="ECO:0000256" key="2">
    <source>
        <dbReference type="ARBA" id="ARBA00004141"/>
    </source>
</evidence>
<evidence type="ECO:0000259" key="14">
    <source>
        <dbReference type="PROSITE" id="PS51384"/>
    </source>
</evidence>
<protein>
    <submittedName>
        <fullName evidence="15">Flavohemoprotein</fullName>
    </submittedName>
</protein>
<keyword evidence="7" id="KW-0274">FAD</keyword>
<evidence type="ECO:0000256" key="11">
    <source>
        <dbReference type="ARBA" id="ARBA00023014"/>
    </source>
</evidence>
<dbReference type="InterPro" id="IPR050415">
    <property type="entry name" value="MRET"/>
</dbReference>
<evidence type="ECO:0000313" key="16">
    <source>
        <dbReference type="Proteomes" id="UP000195106"/>
    </source>
</evidence>
<evidence type="ECO:0000256" key="7">
    <source>
        <dbReference type="ARBA" id="ARBA00022827"/>
    </source>
</evidence>